<dbReference type="EMBL" id="VYQF01000003">
    <property type="protein sequence ID" value="KAA9038511.1"/>
    <property type="molecule type" value="Genomic_DNA"/>
</dbReference>
<feature type="chain" id="PRO_5023883872" description="SnoaL-like domain-containing protein" evidence="1">
    <location>
        <begin position="23"/>
        <end position="167"/>
    </location>
</feature>
<evidence type="ECO:0000256" key="1">
    <source>
        <dbReference type="SAM" id="SignalP"/>
    </source>
</evidence>
<proteinExistence type="predicted"/>
<sequence length="167" mass="18957">MKRLSISGYILLLVFFSKANYAQSDMSYPYTAGYSSDFKIGSAAQAKMILELWKDWDDNAFDRHDYFADTVIMFFPDGSVVKGKDSCLAGAKRYRGSMSSAVSSLDAWVPLKSVDRNEDWVAIWGIETDTFPDGKTSKRDLHEIWRINKDGKIDFMKQFSSMPAAEQ</sequence>
<dbReference type="AlphaFoldDB" id="A0A5J5IGL5"/>
<comment type="caution">
    <text evidence="2">The sequence shown here is derived from an EMBL/GenBank/DDBJ whole genome shotgun (WGS) entry which is preliminary data.</text>
</comment>
<reference evidence="2 3" key="1">
    <citation type="submission" date="2019-09" db="EMBL/GenBank/DDBJ databases">
        <title>Draft genome sequence of Ginsengibacter sp. BR5-29.</title>
        <authorList>
            <person name="Im W.-T."/>
        </authorList>
    </citation>
    <scope>NUCLEOTIDE SEQUENCE [LARGE SCALE GENOMIC DNA]</scope>
    <source>
        <strain evidence="2 3">BR5-29</strain>
    </source>
</reference>
<evidence type="ECO:0000313" key="3">
    <source>
        <dbReference type="Proteomes" id="UP000326903"/>
    </source>
</evidence>
<evidence type="ECO:0008006" key="4">
    <source>
        <dbReference type="Google" id="ProtNLM"/>
    </source>
</evidence>
<accession>A0A5J5IGL5</accession>
<protein>
    <recommendedName>
        <fullName evidence="4">SnoaL-like domain-containing protein</fullName>
    </recommendedName>
</protein>
<gene>
    <name evidence="2" type="ORF">FW778_13185</name>
</gene>
<keyword evidence="3" id="KW-1185">Reference proteome</keyword>
<name>A0A5J5IGL5_9BACT</name>
<feature type="signal peptide" evidence="1">
    <location>
        <begin position="1"/>
        <end position="22"/>
    </location>
</feature>
<dbReference type="Proteomes" id="UP000326903">
    <property type="component" value="Unassembled WGS sequence"/>
</dbReference>
<keyword evidence="1" id="KW-0732">Signal</keyword>
<organism evidence="2 3">
    <name type="scientific">Ginsengibacter hankyongi</name>
    <dbReference type="NCBI Taxonomy" id="2607284"/>
    <lineage>
        <taxon>Bacteria</taxon>
        <taxon>Pseudomonadati</taxon>
        <taxon>Bacteroidota</taxon>
        <taxon>Chitinophagia</taxon>
        <taxon>Chitinophagales</taxon>
        <taxon>Chitinophagaceae</taxon>
        <taxon>Ginsengibacter</taxon>
    </lineage>
</organism>
<dbReference type="InterPro" id="IPR032710">
    <property type="entry name" value="NTF2-like_dom_sf"/>
</dbReference>
<dbReference type="RefSeq" id="WP_150415230.1">
    <property type="nucleotide sequence ID" value="NZ_VYQF01000003.1"/>
</dbReference>
<dbReference type="SUPFAM" id="SSF54427">
    <property type="entry name" value="NTF2-like"/>
    <property type="match status" value="1"/>
</dbReference>
<dbReference type="Gene3D" id="3.10.450.50">
    <property type="match status" value="1"/>
</dbReference>
<evidence type="ECO:0000313" key="2">
    <source>
        <dbReference type="EMBL" id="KAA9038511.1"/>
    </source>
</evidence>